<accession>A0A8J3LPU6</accession>
<dbReference type="InterPro" id="IPR053169">
    <property type="entry name" value="MUG_Protein"/>
</dbReference>
<evidence type="ECO:0008006" key="3">
    <source>
        <dbReference type="Google" id="ProtNLM"/>
    </source>
</evidence>
<dbReference type="PANTHER" id="PTHR47791:SF1">
    <property type="entry name" value="ENDO MANNANASE, GH76 FAMILY (EUROFUNG)"/>
    <property type="match status" value="1"/>
</dbReference>
<dbReference type="EMBL" id="BONU01000066">
    <property type="protein sequence ID" value="GIG76632.1"/>
    <property type="molecule type" value="Genomic_DNA"/>
</dbReference>
<reference evidence="1" key="1">
    <citation type="submission" date="2021-01" db="EMBL/GenBank/DDBJ databases">
        <title>Whole genome shotgun sequence of Planosporangium flavigriseum NBRC 105377.</title>
        <authorList>
            <person name="Komaki H."/>
            <person name="Tamura T."/>
        </authorList>
    </citation>
    <scope>NUCLEOTIDE SEQUENCE</scope>
    <source>
        <strain evidence="1">NBRC 105377</strain>
    </source>
</reference>
<dbReference type="Gene3D" id="1.50.10.20">
    <property type="match status" value="1"/>
</dbReference>
<organism evidence="1 2">
    <name type="scientific">Planosporangium flavigriseum</name>
    <dbReference type="NCBI Taxonomy" id="373681"/>
    <lineage>
        <taxon>Bacteria</taxon>
        <taxon>Bacillati</taxon>
        <taxon>Actinomycetota</taxon>
        <taxon>Actinomycetes</taxon>
        <taxon>Micromonosporales</taxon>
        <taxon>Micromonosporaceae</taxon>
        <taxon>Planosporangium</taxon>
    </lineage>
</organism>
<dbReference type="InterPro" id="IPR005198">
    <property type="entry name" value="Glyco_hydro_76"/>
</dbReference>
<dbReference type="Pfam" id="PF03663">
    <property type="entry name" value="Glyco_hydro_76"/>
    <property type="match status" value="1"/>
</dbReference>
<gene>
    <name evidence="1" type="ORF">Pfl04_50360</name>
</gene>
<evidence type="ECO:0000313" key="1">
    <source>
        <dbReference type="EMBL" id="GIG76632.1"/>
    </source>
</evidence>
<evidence type="ECO:0000313" key="2">
    <source>
        <dbReference type="Proteomes" id="UP000653674"/>
    </source>
</evidence>
<name>A0A8J3LPU6_9ACTN</name>
<dbReference type="InterPro" id="IPR008928">
    <property type="entry name" value="6-hairpin_glycosidase_sf"/>
</dbReference>
<dbReference type="Proteomes" id="UP000653674">
    <property type="component" value="Unassembled WGS sequence"/>
</dbReference>
<proteinExistence type="predicted"/>
<dbReference type="PANTHER" id="PTHR47791">
    <property type="entry name" value="MEIOTICALLY UP-REGULATED GENE 191 PROTEIN"/>
    <property type="match status" value="1"/>
</dbReference>
<sequence>MARLLRFFRRRDGRWRTPTGEAWQPALAIEAVINAYERTGDTGYRDVIERSFARYRGRRSHFYDDDGWYLNTWVRAYDVTGDPKYLDEAEALFAKLTQGWDDVCGGGLWWNADRGYKNAITNELFLLAAARLHRRAPRGTGPGSYLDWALREWEWLSASGMINADHQVNDGLDTNCANNGGPTWTYNQGVILSGLVELWRITGDRGYLARAQQIADAAITTSVDADSVLCEPRAVGADGYVFKGIFAQGLARLYHADRDGRPGYRAFLDTNADRLWHAGRGLRHGFGVNWAGPPGRANAATQTAGALLLGSIALLDAGGEADPTVRSNPA</sequence>
<dbReference type="SUPFAM" id="SSF48208">
    <property type="entry name" value="Six-hairpin glycosidases"/>
    <property type="match status" value="1"/>
</dbReference>
<dbReference type="AlphaFoldDB" id="A0A8J3LPU6"/>
<dbReference type="GO" id="GO:0005975">
    <property type="term" value="P:carbohydrate metabolic process"/>
    <property type="evidence" value="ECO:0007669"/>
    <property type="project" value="InterPro"/>
</dbReference>
<keyword evidence="2" id="KW-1185">Reference proteome</keyword>
<comment type="caution">
    <text evidence="1">The sequence shown here is derived from an EMBL/GenBank/DDBJ whole genome shotgun (WGS) entry which is preliminary data.</text>
</comment>
<protein>
    <recommendedName>
        <fullName evidence="3">Glycosyl hydrolase</fullName>
    </recommendedName>
</protein>